<protein>
    <submittedName>
        <fullName evidence="9">Arylsulfatase</fullName>
    </submittedName>
</protein>
<feature type="chain" id="PRO_5028811397" evidence="7">
    <location>
        <begin position="20"/>
        <end position="497"/>
    </location>
</feature>
<dbReference type="CDD" id="cd16143">
    <property type="entry name" value="ARS_like"/>
    <property type="match status" value="1"/>
</dbReference>
<dbReference type="AlphaFoldDB" id="A0A6C2UBK2"/>
<keyword evidence="5" id="KW-0378">Hydrolase</keyword>
<dbReference type="SUPFAM" id="SSF53649">
    <property type="entry name" value="Alkaline phosphatase-like"/>
    <property type="match status" value="1"/>
</dbReference>
<evidence type="ECO:0000256" key="1">
    <source>
        <dbReference type="ARBA" id="ARBA00001913"/>
    </source>
</evidence>
<dbReference type="GO" id="GO:0004065">
    <property type="term" value="F:arylsulfatase activity"/>
    <property type="evidence" value="ECO:0007669"/>
    <property type="project" value="TreeGrafter"/>
</dbReference>
<comment type="cofactor">
    <cofactor evidence="1">
        <name>Ca(2+)</name>
        <dbReference type="ChEBI" id="CHEBI:29108"/>
    </cofactor>
</comment>
<evidence type="ECO:0000313" key="9">
    <source>
        <dbReference type="EMBL" id="VGO17425.1"/>
    </source>
</evidence>
<accession>A0A6C2UBK2</accession>
<reference evidence="9 10" key="1">
    <citation type="submission" date="2019-04" db="EMBL/GenBank/DDBJ databases">
        <authorList>
            <person name="Van Vliet M D."/>
        </authorList>
    </citation>
    <scope>NUCLEOTIDE SEQUENCE [LARGE SCALE GENOMIC DNA]</scope>
    <source>
        <strain evidence="9 10">F1</strain>
    </source>
</reference>
<organism evidence="9 10">
    <name type="scientific">Pontiella desulfatans</name>
    <dbReference type="NCBI Taxonomy" id="2750659"/>
    <lineage>
        <taxon>Bacteria</taxon>
        <taxon>Pseudomonadati</taxon>
        <taxon>Kiritimatiellota</taxon>
        <taxon>Kiritimatiellia</taxon>
        <taxon>Kiritimatiellales</taxon>
        <taxon>Pontiellaceae</taxon>
        <taxon>Pontiella</taxon>
    </lineage>
</organism>
<dbReference type="InterPro" id="IPR000917">
    <property type="entry name" value="Sulfatase_N"/>
</dbReference>
<dbReference type="Gene3D" id="3.30.1120.10">
    <property type="match status" value="1"/>
</dbReference>
<dbReference type="Proteomes" id="UP000366872">
    <property type="component" value="Unassembled WGS sequence"/>
</dbReference>
<evidence type="ECO:0000256" key="7">
    <source>
        <dbReference type="SAM" id="SignalP"/>
    </source>
</evidence>
<dbReference type="Pfam" id="PF00884">
    <property type="entry name" value="Sulfatase"/>
    <property type="match status" value="1"/>
</dbReference>
<keyword evidence="10" id="KW-1185">Reference proteome</keyword>
<evidence type="ECO:0000313" key="10">
    <source>
        <dbReference type="Proteomes" id="UP000366872"/>
    </source>
</evidence>
<evidence type="ECO:0000256" key="5">
    <source>
        <dbReference type="ARBA" id="ARBA00022801"/>
    </source>
</evidence>
<evidence type="ECO:0000256" key="4">
    <source>
        <dbReference type="ARBA" id="ARBA00022729"/>
    </source>
</evidence>
<feature type="signal peptide" evidence="7">
    <location>
        <begin position="1"/>
        <end position="19"/>
    </location>
</feature>
<sequence length="497" mass="54285">MMKTAVAVTALMMATAAWAAGKPNVVLVMADDIGLGDISFNVRERGSNVLVETPNIDRLIAEGMRFTDAHSPASLCAPTRFSMLTGNYSYRNHSAFGVWKPEADSGIDTGGWTTSARIAKAGGYQTAFFGKWGLGSSWLTTPVNWEKQDGGALHFGFDYACELPEGVQNIPFAFYENQVWMKLGEDSVIKEIDADQTHYSTSKKHLDRRGIADSNWDPAQAGPILAKKGVDYIAKHAAKPFFIYYCSQAVHIPHAPPVELDGVKIKGTTPGKHGDMIKELDVQVGMLVRALKEAGVYDNTLFIFTSDNGGLSWDKDMKAAGHDTSNGLNGSKGSIMEGGHRVPFIAVWPGKIKPGSVSDEPIISHDTVATIATLAGQPIDRSLVMDSMNLLPVFLGQEVKERHANLMHQAAGGPSLAIRDAEWKLIMKVKAPVKDFKFNAEAMLAALEPVALYNLKDNLFEESLENLVLNPEYKPRVDAMFSRYLQLRKTHATTLGE</sequence>
<dbReference type="InterPro" id="IPR024607">
    <property type="entry name" value="Sulfatase_CS"/>
</dbReference>
<proteinExistence type="inferred from homology"/>
<dbReference type="InterPro" id="IPR017850">
    <property type="entry name" value="Alkaline_phosphatase_core_sf"/>
</dbReference>
<dbReference type="PROSITE" id="PS00523">
    <property type="entry name" value="SULFATASE_1"/>
    <property type="match status" value="1"/>
</dbReference>
<dbReference type="Gene3D" id="3.40.720.10">
    <property type="entry name" value="Alkaline Phosphatase, subunit A"/>
    <property type="match status" value="1"/>
</dbReference>
<keyword evidence="3" id="KW-0479">Metal-binding</keyword>
<evidence type="ECO:0000259" key="8">
    <source>
        <dbReference type="Pfam" id="PF00884"/>
    </source>
</evidence>
<keyword evidence="6" id="KW-0106">Calcium</keyword>
<evidence type="ECO:0000256" key="3">
    <source>
        <dbReference type="ARBA" id="ARBA00022723"/>
    </source>
</evidence>
<feature type="domain" description="Sulfatase N-terminal" evidence="8">
    <location>
        <begin position="23"/>
        <end position="376"/>
    </location>
</feature>
<gene>
    <name evidence="9" type="primary">atsA_270</name>
    <name evidence="9" type="ORF">PDESU_06021</name>
</gene>
<name>A0A6C2UBK2_PONDE</name>
<dbReference type="PANTHER" id="PTHR42693:SF42">
    <property type="entry name" value="ARYLSULFATASE G"/>
    <property type="match status" value="1"/>
</dbReference>
<dbReference type="EMBL" id="CAAHFG010000004">
    <property type="protein sequence ID" value="VGO17425.1"/>
    <property type="molecule type" value="Genomic_DNA"/>
</dbReference>
<keyword evidence="4 7" id="KW-0732">Signal</keyword>
<dbReference type="RefSeq" id="WP_136082900.1">
    <property type="nucleotide sequence ID" value="NZ_CAAHFG010000004.1"/>
</dbReference>
<dbReference type="GO" id="GO:0046872">
    <property type="term" value="F:metal ion binding"/>
    <property type="evidence" value="ECO:0007669"/>
    <property type="project" value="UniProtKB-KW"/>
</dbReference>
<dbReference type="InterPro" id="IPR050738">
    <property type="entry name" value="Sulfatase"/>
</dbReference>
<dbReference type="PANTHER" id="PTHR42693">
    <property type="entry name" value="ARYLSULFATASE FAMILY MEMBER"/>
    <property type="match status" value="1"/>
</dbReference>
<evidence type="ECO:0000256" key="6">
    <source>
        <dbReference type="ARBA" id="ARBA00022837"/>
    </source>
</evidence>
<evidence type="ECO:0000256" key="2">
    <source>
        <dbReference type="ARBA" id="ARBA00008779"/>
    </source>
</evidence>
<comment type="similarity">
    <text evidence="2">Belongs to the sulfatase family.</text>
</comment>